<organism evidence="20 21">
    <name type="scientific">Pseudobacteroides cellulosolvens ATCC 35603 = DSM 2933</name>
    <dbReference type="NCBI Taxonomy" id="398512"/>
    <lineage>
        <taxon>Bacteria</taxon>
        <taxon>Bacillati</taxon>
        <taxon>Bacillota</taxon>
        <taxon>Clostridia</taxon>
        <taxon>Eubacteriales</taxon>
        <taxon>Oscillospiraceae</taxon>
        <taxon>Pseudobacteroides</taxon>
    </lineage>
</organism>
<evidence type="ECO:0000256" key="3">
    <source>
        <dbReference type="ARBA" id="ARBA00011209"/>
    </source>
</evidence>
<dbReference type="PATRIC" id="fig|398512.5.peg.3707"/>
<dbReference type="PANTHER" id="PTHR10947">
    <property type="entry name" value="PHENYLALANYL-TRNA SYNTHETASE BETA CHAIN AND LEUCINE-RICH REPEAT-CONTAINING PROTEIN 47"/>
    <property type="match status" value="1"/>
</dbReference>
<dbReference type="Proteomes" id="UP000036923">
    <property type="component" value="Unassembled WGS sequence"/>
</dbReference>
<dbReference type="EMBL" id="LGTC01000001">
    <property type="protein sequence ID" value="KNY28265.1"/>
    <property type="molecule type" value="Genomic_DNA"/>
</dbReference>
<dbReference type="RefSeq" id="WP_036938394.1">
    <property type="nucleotide sequence ID" value="NZ_JQKC01000007.1"/>
</dbReference>
<keyword evidence="4 15" id="KW-0963">Cytoplasm</keyword>
<dbReference type="Pfam" id="PF01588">
    <property type="entry name" value="tRNA_bind"/>
    <property type="match status" value="1"/>
</dbReference>
<evidence type="ECO:0000256" key="7">
    <source>
        <dbReference type="ARBA" id="ARBA00022723"/>
    </source>
</evidence>
<comment type="subcellular location">
    <subcellularLocation>
        <location evidence="1 15">Cytoplasm</location>
    </subcellularLocation>
</comment>
<dbReference type="InterPro" id="IPR004532">
    <property type="entry name" value="Phe-tRNA-ligase_IIc_bsu_bact"/>
</dbReference>
<dbReference type="FunFam" id="3.50.40.10:FF:000001">
    <property type="entry name" value="Phenylalanine--tRNA ligase beta subunit"/>
    <property type="match status" value="1"/>
</dbReference>
<dbReference type="Pfam" id="PF03483">
    <property type="entry name" value="B3_4"/>
    <property type="match status" value="1"/>
</dbReference>
<evidence type="ECO:0000256" key="8">
    <source>
        <dbReference type="ARBA" id="ARBA00022741"/>
    </source>
</evidence>
<dbReference type="OrthoDB" id="9805455at2"/>
<evidence type="ECO:0000259" key="17">
    <source>
        <dbReference type="PROSITE" id="PS50886"/>
    </source>
</evidence>
<keyword evidence="7 15" id="KW-0479">Metal-binding</keyword>
<evidence type="ECO:0000313" key="21">
    <source>
        <dbReference type="Proteomes" id="UP000036923"/>
    </source>
</evidence>
<evidence type="ECO:0000256" key="14">
    <source>
        <dbReference type="ARBA" id="ARBA00049255"/>
    </source>
</evidence>
<dbReference type="GO" id="GO:0016740">
    <property type="term" value="F:transferase activity"/>
    <property type="evidence" value="ECO:0007669"/>
    <property type="project" value="UniProtKB-ARBA"/>
</dbReference>
<evidence type="ECO:0000256" key="1">
    <source>
        <dbReference type="ARBA" id="ARBA00004496"/>
    </source>
</evidence>
<evidence type="ECO:0000256" key="11">
    <source>
        <dbReference type="ARBA" id="ARBA00022884"/>
    </source>
</evidence>
<dbReference type="SMART" id="SM00896">
    <property type="entry name" value="FDX-ACB"/>
    <property type="match status" value="1"/>
</dbReference>
<dbReference type="GO" id="GO:0140096">
    <property type="term" value="F:catalytic activity, acting on a protein"/>
    <property type="evidence" value="ECO:0007669"/>
    <property type="project" value="UniProtKB-ARBA"/>
</dbReference>
<dbReference type="eggNOG" id="COG0072">
    <property type="taxonomic scope" value="Bacteria"/>
</dbReference>
<dbReference type="PROSITE" id="PS51483">
    <property type="entry name" value="B5"/>
    <property type="match status" value="1"/>
</dbReference>
<dbReference type="Gene3D" id="2.40.50.140">
    <property type="entry name" value="Nucleic acid-binding proteins"/>
    <property type="match status" value="1"/>
</dbReference>
<dbReference type="InterPro" id="IPR045864">
    <property type="entry name" value="aa-tRNA-synth_II/BPL/LPL"/>
</dbReference>
<keyword evidence="9 15" id="KW-0067">ATP-binding</keyword>
<evidence type="ECO:0000259" key="19">
    <source>
        <dbReference type="PROSITE" id="PS51483"/>
    </source>
</evidence>
<feature type="binding site" evidence="15">
    <location>
        <position position="464"/>
    </location>
    <ligand>
        <name>Mg(2+)</name>
        <dbReference type="ChEBI" id="CHEBI:18420"/>
        <note>shared with alpha subunit</note>
    </ligand>
</feature>
<dbReference type="InterPro" id="IPR036690">
    <property type="entry name" value="Fdx_antiC-bd_sf"/>
</dbReference>
<dbReference type="PANTHER" id="PTHR10947:SF0">
    <property type="entry name" value="PHENYLALANINE--TRNA LIGASE BETA SUBUNIT"/>
    <property type="match status" value="1"/>
</dbReference>
<evidence type="ECO:0000256" key="12">
    <source>
        <dbReference type="ARBA" id="ARBA00022917"/>
    </source>
</evidence>
<feature type="binding site" evidence="15">
    <location>
        <position position="458"/>
    </location>
    <ligand>
        <name>Mg(2+)</name>
        <dbReference type="ChEBI" id="CHEBI:18420"/>
        <note>shared with alpha subunit</note>
    </ligand>
</feature>
<dbReference type="Gene3D" id="3.30.930.10">
    <property type="entry name" value="Bira Bifunctional Protein, Domain 2"/>
    <property type="match status" value="1"/>
</dbReference>
<dbReference type="InterPro" id="IPR009061">
    <property type="entry name" value="DNA-bd_dom_put_sf"/>
</dbReference>
<dbReference type="FunFam" id="2.40.50.140:FF:000045">
    <property type="entry name" value="Phenylalanine--tRNA ligase beta subunit"/>
    <property type="match status" value="1"/>
</dbReference>
<dbReference type="HAMAP" id="MF_00283">
    <property type="entry name" value="Phe_tRNA_synth_beta1"/>
    <property type="match status" value="1"/>
</dbReference>
<keyword evidence="6 15" id="KW-0436">Ligase</keyword>
<keyword evidence="8 15" id="KW-0547">Nucleotide-binding</keyword>
<dbReference type="Pfam" id="PF03484">
    <property type="entry name" value="B5"/>
    <property type="match status" value="1"/>
</dbReference>
<keyword evidence="5 16" id="KW-0820">tRNA-binding</keyword>
<dbReference type="InterPro" id="IPR020825">
    <property type="entry name" value="Phe-tRNA_synthase-like_B3/B4"/>
</dbReference>
<dbReference type="CDD" id="cd00769">
    <property type="entry name" value="PheRS_beta_core"/>
    <property type="match status" value="1"/>
</dbReference>
<evidence type="ECO:0000256" key="5">
    <source>
        <dbReference type="ARBA" id="ARBA00022555"/>
    </source>
</evidence>
<keyword evidence="13 15" id="KW-0030">Aminoacyl-tRNA synthetase</keyword>
<dbReference type="GO" id="GO:0000049">
    <property type="term" value="F:tRNA binding"/>
    <property type="evidence" value="ECO:0007669"/>
    <property type="project" value="UniProtKB-UniRule"/>
</dbReference>
<feature type="domain" description="TRNA-binding" evidence="17">
    <location>
        <begin position="39"/>
        <end position="153"/>
    </location>
</feature>
<dbReference type="FunFam" id="3.30.70.380:FF:000001">
    <property type="entry name" value="Phenylalanine--tRNA ligase beta subunit"/>
    <property type="match status" value="1"/>
</dbReference>
<evidence type="ECO:0000256" key="6">
    <source>
        <dbReference type="ARBA" id="ARBA00022598"/>
    </source>
</evidence>
<dbReference type="GO" id="GO:0000287">
    <property type="term" value="F:magnesium ion binding"/>
    <property type="evidence" value="ECO:0007669"/>
    <property type="project" value="UniProtKB-UniRule"/>
</dbReference>
<feature type="domain" description="FDX-ACB" evidence="18">
    <location>
        <begin position="702"/>
        <end position="795"/>
    </location>
</feature>
<dbReference type="AlphaFoldDB" id="A0A0L6JRG2"/>
<proteinExistence type="inferred from homology"/>
<dbReference type="Gene3D" id="3.30.70.380">
    <property type="entry name" value="Ferrodoxin-fold anticodon-binding domain"/>
    <property type="match status" value="1"/>
</dbReference>
<dbReference type="Pfam" id="PF17759">
    <property type="entry name" value="tRNA_synthFbeta"/>
    <property type="match status" value="1"/>
</dbReference>
<reference evidence="21" key="1">
    <citation type="submission" date="2015-07" db="EMBL/GenBank/DDBJ databases">
        <title>Near-Complete Genome Sequence of the Cellulolytic Bacterium Bacteroides (Pseudobacteroides) cellulosolvens ATCC 35603.</title>
        <authorList>
            <person name="Dassa B."/>
            <person name="Utturkar S.M."/>
            <person name="Klingeman D.M."/>
            <person name="Hurt R.A."/>
            <person name="Keller M."/>
            <person name="Xu J."/>
            <person name="Reddy Y.H.K."/>
            <person name="Borovok I."/>
            <person name="Grinberg I.R."/>
            <person name="Lamed R."/>
            <person name="Zhivin O."/>
            <person name="Bayer E.A."/>
            <person name="Brown S.D."/>
        </authorList>
    </citation>
    <scope>NUCLEOTIDE SEQUENCE [LARGE SCALE GENOMIC DNA]</scope>
    <source>
        <strain evidence="21">DSM 2933</strain>
    </source>
</reference>
<protein>
    <recommendedName>
        <fullName evidence="15">Phenylalanine--tRNA ligase beta subunit</fullName>
        <ecNumber evidence="15">6.1.1.20</ecNumber>
    </recommendedName>
    <alternativeName>
        <fullName evidence="15">Phenylalanyl-tRNA synthetase beta subunit</fullName>
        <shortName evidence="15">PheRS</shortName>
    </alternativeName>
</protein>
<dbReference type="GO" id="GO:0005524">
    <property type="term" value="F:ATP binding"/>
    <property type="evidence" value="ECO:0007669"/>
    <property type="project" value="UniProtKB-UniRule"/>
</dbReference>
<dbReference type="SMART" id="SM00874">
    <property type="entry name" value="B5"/>
    <property type="match status" value="1"/>
</dbReference>
<feature type="domain" description="B5" evidence="19">
    <location>
        <begin position="407"/>
        <end position="480"/>
    </location>
</feature>
<keyword evidence="12 15" id="KW-0648">Protein biosynthesis</keyword>
<dbReference type="InterPro" id="IPR041616">
    <property type="entry name" value="PheRS_beta_core"/>
</dbReference>
<dbReference type="EC" id="6.1.1.20" evidence="15"/>
<evidence type="ECO:0000313" key="20">
    <source>
        <dbReference type="EMBL" id="KNY28265.1"/>
    </source>
</evidence>
<feature type="binding site" evidence="15">
    <location>
        <position position="467"/>
    </location>
    <ligand>
        <name>Mg(2+)</name>
        <dbReference type="ChEBI" id="CHEBI:18420"/>
        <note>shared with alpha subunit</note>
    </ligand>
</feature>
<dbReference type="CDD" id="cd02796">
    <property type="entry name" value="tRNA_bind_bactPheRS"/>
    <property type="match status" value="1"/>
</dbReference>
<sequence>MKAPLSWLKDYVDINVTPKDYANALTLSGSKVEGIEVAGEDITKVVVGKILSIEKHPDADKLQVTKVDVGNEVIQVVTGAQNISLGDYIPVALVGATLPGDKKISKGKLRGIESCGMMCSIGELNVTKEEFPEAAENGIFILQKDLPLGKDIKEVLGINETTVEFEITSNRPDCFSIVGLARESAVTLGSKFKKPEITVKEEGDDAHKYASVEIKDPDLCPRYAARVVKDVKIGPSPKWLRDRLKAAGVRSINNIVDITNYVMLELGQPMHAFDLEKLQDKKIIVRRAVDGEMMHTLDDQERSLDSSMLVIADGKRPVAVAGVMGGANSEVDESTKTILFESANFHGISVRLTGKKLGLRTEASSRFEKGLDVENVITALDRAVQLVEMLGTGTVCKGIIDCYVKKPEVRKLPLNPQKINKFLGTSIDTPYMINLFKSLEFGVDESTMTLTVPSFRPDVESEADVYEEVARFYDYNNITPTLLSGKEATQGKKTFKQKVEDVIKNTMIACGLSEVYTYSFTSPKVWDRINLPSDSELRKAVVITNPLGEDYSVMRTTTIPEMLDVISTNYNRRIEEVRLFEVSTVYLPQSLPITELPVEKPVLTLGMYGNADFYDLKGIVEELLSSLGIKKFEFAPHKDFAAYHPGRTAELLINGKSAGLIGEIHPEVAENFEVPEKTYIGIIDIEPLVKNASFKASHKPLPKFPAVTRDIAMLVKDEILVKQIEDIIKQRSGKILEKFKLFDVYKGKQVPEGMKSVAYSISFRADDRTLTDEEVAKTMVKILDGLKNILGAQLRE</sequence>
<keyword evidence="21" id="KW-1185">Reference proteome</keyword>
<dbReference type="GO" id="GO:0006432">
    <property type="term" value="P:phenylalanyl-tRNA aminoacylation"/>
    <property type="evidence" value="ECO:0007669"/>
    <property type="project" value="UniProtKB-UniRule"/>
</dbReference>
<dbReference type="GO" id="GO:0009328">
    <property type="term" value="C:phenylalanine-tRNA ligase complex"/>
    <property type="evidence" value="ECO:0007669"/>
    <property type="project" value="TreeGrafter"/>
</dbReference>
<feature type="binding site" evidence="15">
    <location>
        <position position="468"/>
    </location>
    <ligand>
        <name>Mg(2+)</name>
        <dbReference type="ChEBI" id="CHEBI:18420"/>
        <note>shared with alpha subunit</note>
    </ligand>
</feature>
<accession>A0A0L6JRG2</accession>
<dbReference type="Gene3D" id="3.50.40.10">
    <property type="entry name" value="Phenylalanyl-trna Synthetase, Chain B, domain 3"/>
    <property type="match status" value="1"/>
</dbReference>
<gene>
    <name evidence="15" type="primary">pheT</name>
    <name evidence="20" type="ORF">Bccel_3539</name>
</gene>
<dbReference type="InterPro" id="IPR005147">
    <property type="entry name" value="tRNA_synthase_B5-dom"/>
</dbReference>
<dbReference type="InterPro" id="IPR002547">
    <property type="entry name" value="tRNA-bd_dom"/>
</dbReference>
<comment type="caution">
    <text evidence="20">The sequence shown here is derived from an EMBL/GenBank/DDBJ whole genome shotgun (WGS) entry which is preliminary data.</text>
</comment>
<dbReference type="InterPro" id="IPR033714">
    <property type="entry name" value="tRNA_bind_bactPheRS"/>
</dbReference>
<dbReference type="InterPro" id="IPR045060">
    <property type="entry name" value="Phe-tRNA-ligase_IIc_bsu"/>
</dbReference>
<evidence type="ECO:0000256" key="13">
    <source>
        <dbReference type="ARBA" id="ARBA00023146"/>
    </source>
</evidence>
<dbReference type="SUPFAM" id="SSF46955">
    <property type="entry name" value="Putative DNA-binding domain"/>
    <property type="match status" value="1"/>
</dbReference>
<name>A0A0L6JRG2_9FIRM</name>
<comment type="cofactor">
    <cofactor evidence="15">
        <name>Mg(2+)</name>
        <dbReference type="ChEBI" id="CHEBI:18420"/>
    </cofactor>
    <text evidence="15">Binds 2 magnesium ions per tetramer.</text>
</comment>
<dbReference type="Pfam" id="PF03147">
    <property type="entry name" value="FDX-ACB"/>
    <property type="match status" value="1"/>
</dbReference>
<dbReference type="SUPFAM" id="SSF54991">
    <property type="entry name" value="Anticodon-binding domain of PheRS"/>
    <property type="match status" value="1"/>
</dbReference>
<evidence type="ECO:0000256" key="16">
    <source>
        <dbReference type="PROSITE-ProRule" id="PRU00209"/>
    </source>
</evidence>
<dbReference type="SUPFAM" id="SSF50249">
    <property type="entry name" value="Nucleic acid-binding proteins"/>
    <property type="match status" value="1"/>
</dbReference>
<comment type="similarity">
    <text evidence="2 15">Belongs to the phenylalanyl-tRNA synthetase beta subunit family. Type 1 subfamily.</text>
</comment>
<dbReference type="InterPro" id="IPR005146">
    <property type="entry name" value="B3/B4_tRNA-bd"/>
</dbReference>
<comment type="subunit">
    <text evidence="3 15">Tetramer of two alpha and two beta subunits.</text>
</comment>
<dbReference type="NCBIfam" id="NF045760">
    <property type="entry name" value="YtpR"/>
    <property type="match status" value="1"/>
</dbReference>
<evidence type="ECO:0000256" key="15">
    <source>
        <dbReference type="HAMAP-Rule" id="MF_00283"/>
    </source>
</evidence>
<keyword evidence="10 15" id="KW-0460">Magnesium</keyword>
<dbReference type="SUPFAM" id="SSF55681">
    <property type="entry name" value="Class II aaRS and biotin synthetases"/>
    <property type="match status" value="1"/>
</dbReference>
<dbReference type="SUPFAM" id="SSF56037">
    <property type="entry name" value="PheT/TilS domain"/>
    <property type="match status" value="1"/>
</dbReference>
<dbReference type="NCBIfam" id="TIGR00472">
    <property type="entry name" value="pheT_bact"/>
    <property type="match status" value="1"/>
</dbReference>
<dbReference type="PROSITE" id="PS50886">
    <property type="entry name" value="TRBD"/>
    <property type="match status" value="1"/>
</dbReference>
<dbReference type="PROSITE" id="PS51447">
    <property type="entry name" value="FDX_ACB"/>
    <property type="match status" value="1"/>
</dbReference>
<evidence type="ECO:0000256" key="2">
    <source>
        <dbReference type="ARBA" id="ARBA00008653"/>
    </source>
</evidence>
<evidence type="ECO:0000259" key="18">
    <source>
        <dbReference type="PROSITE" id="PS51447"/>
    </source>
</evidence>
<comment type="catalytic activity">
    <reaction evidence="14 15">
        <text>tRNA(Phe) + L-phenylalanine + ATP = L-phenylalanyl-tRNA(Phe) + AMP + diphosphate + H(+)</text>
        <dbReference type="Rhea" id="RHEA:19413"/>
        <dbReference type="Rhea" id="RHEA-COMP:9668"/>
        <dbReference type="Rhea" id="RHEA-COMP:9699"/>
        <dbReference type="ChEBI" id="CHEBI:15378"/>
        <dbReference type="ChEBI" id="CHEBI:30616"/>
        <dbReference type="ChEBI" id="CHEBI:33019"/>
        <dbReference type="ChEBI" id="CHEBI:58095"/>
        <dbReference type="ChEBI" id="CHEBI:78442"/>
        <dbReference type="ChEBI" id="CHEBI:78531"/>
        <dbReference type="ChEBI" id="CHEBI:456215"/>
        <dbReference type="EC" id="6.1.1.20"/>
    </reaction>
</comment>
<dbReference type="InterPro" id="IPR005121">
    <property type="entry name" value="Fdx_antiC-bd"/>
</dbReference>
<dbReference type="SMART" id="SM00873">
    <property type="entry name" value="B3_4"/>
    <property type="match status" value="1"/>
</dbReference>
<dbReference type="Gene3D" id="3.30.56.10">
    <property type="match status" value="2"/>
</dbReference>
<dbReference type="GO" id="GO:0004826">
    <property type="term" value="F:phenylalanine-tRNA ligase activity"/>
    <property type="evidence" value="ECO:0007669"/>
    <property type="project" value="UniProtKB-UniRule"/>
</dbReference>
<dbReference type="InterPro" id="IPR012340">
    <property type="entry name" value="NA-bd_OB-fold"/>
</dbReference>
<dbReference type="STRING" id="398512.Bccel_3539"/>
<keyword evidence="11 16" id="KW-0694">RNA-binding</keyword>
<evidence type="ECO:0000256" key="10">
    <source>
        <dbReference type="ARBA" id="ARBA00022842"/>
    </source>
</evidence>
<evidence type="ECO:0000256" key="4">
    <source>
        <dbReference type="ARBA" id="ARBA00022490"/>
    </source>
</evidence>
<evidence type="ECO:0000256" key="9">
    <source>
        <dbReference type="ARBA" id="ARBA00022840"/>
    </source>
</evidence>